<dbReference type="AlphaFoldDB" id="A0A4Q2IZ64"/>
<dbReference type="SUPFAM" id="SSF48452">
    <property type="entry name" value="TPR-like"/>
    <property type="match status" value="1"/>
</dbReference>
<accession>A0A4Q2IZ64</accession>
<sequence length="220" mass="23740">MGWGMLGLLALASGVLLWRLRVAPALWSLVGAAMMLGAIGYSVQGRPGLPGVSAEGQRERRTIDPSLMDLRQAMFGRFNFEESYFIASDALLSSGAVAPAAQVMLGGVQKAPQSAALWTWLGMMLVEKDGGTLSPAAKLAFEQGMRLAPEHPGPAFFYGLAQARANDFARTRALWMRALALTPKDVSYREDIAVRLVLVDQLLALQARERAAGIAQPQRE</sequence>
<evidence type="ECO:0000313" key="1">
    <source>
        <dbReference type="EMBL" id="RXZ34620.1"/>
    </source>
</evidence>
<comment type="caution">
    <text evidence="1">The sequence shown here is derived from an EMBL/GenBank/DDBJ whole genome shotgun (WGS) entry which is preliminary data.</text>
</comment>
<protein>
    <recommendedName>
        <fullName evidence="3">Cytochrome C biosynthesis protein</fullName>
    </recommendedName>
</protein>
<name>A0A4Q2IZ64_9SPHN</name>
<evidence type="ECO:0008006" key="3">
    <source>
        <dbReference type="Google" id="ProtNLM"/>
    </source>
</evidence>
<evidence type="ECO:0000313" key="2">
    <source>
        <dbReference type="Proteomes" id="UP000292347"/>
    </source>
</evidence>
<reference evidence="1 2" key="1">
    <citation type="submission" date="2019-01" db="EMBL/GenBank/DDBJ databases">
        <title>Sphingomonas mucosissima sp. nov. and Sphingomonas desiccabilis sp. nov., from biological soil crusts in the Colorado Plateau, USA.</title>
        <authorList>
            <person name="Zhu D."/>
        </authorList>
    </citation>
    <scope>NUCLEOTIDE SEQUENCE [LARGE SCALE GENOMIC DNA]</scope>
    <source>
        <strain evidence="1 2">CP1D</strain>
    </source>
</reference>
<dbReference type="Proteomes" id="UP000292347">
    <property type="component" value="Unassembled WGS sequence"/>
</dbReference>
<dbReference type="OrthoDB" id="7390129at2"/>
<dbReference type="InterPro" id="IPR011990">
    <property type="entry name" value="TPR-like_helical_dom_sf"/>
</dbReference>
<gene>
    <name evidence="1" type="ORF">EO081_02775</name>
</gene>
<dbReference type="EMBL" id="SDPT01000001">
    <property type="protein sequence ID" value="RXZ34620.1"/>
    <property type="molecule type" value="Genomic_DNA"/>
</dbReference>
<keyword evidence="2" id="KW-1185">Reference proteome</keyword>
<organism evidence="1 2">
    <name type="scientific">Sphingomonas desiccabilis</name>
    <dbReference type="NCBI Taxonomy" id="429134"/>
    <lineage>
        <taxon>Bacteria</taxon>
        <taxon>Pseudomonadati</taxon>
        <taxon>Pseudomonadota</taxon>
        <taxon>Alphaproteobacteria</taxon>
        <taxon>Sphingomonadales</taxon>
        <taxon>Sphingomonadaceae</taxon>
        <taxon>Sphingomonas</taxon>
    </lineage>
</organism>
<dbReference type="Gene3D" id="1.25.40.10">
    <property type="entry name" value="Tetratricopeptide repeat domain"/>
    <property type="match status" value="1"/>
</dbReference>
<dbReference type="RefSeq" id="WP_129340406.1">
    <property type="nucleotide sequence ID" value="NZ_JACIDD010000001.1"/>
</dbReference>
<proteinExistence type="predicted"/>